<dbReference type="Proteomes" id="UP001491310">
    <property type="component" value="Unassembled WGS sequence"/>
</dbReference>
<comment type="caution">
    <text evidence="2">The sequence shown here is derived from an EMBL/GenBank/DDBJ whole genome shotgun (WGS) entry which is preliminary data.</text>
</comment>
<evidence type="ECO:0000256" key="1">
    <source>
        <dbReference type="SAM" id="MobiDB-lite"/>
    </source>
</evidence>
<dbReference type="EMBL" id="JALJOT010000004">
    <property type="protein sequence ID" value="KAK9915792.1"/>
    <property type="molecule type" value="Genomic_DNA"/>
</dbReference>
<keyword evidence="3" id="KW-1185">Reference proteome</keyword>
<reference evidence="2 3" key="1">
    <citation type="journal article" date="2024" name="Nat. Commun.">
        <title>Phylogenomics reveals the evolutionary origins of lichenization in chlorophyte algae.</title>
        <authorList>
            <person name="Puginier C."/>
            <person name="Libourel C."/>
            <person name="Otte J."/>
            <person name="Skaloud P."/>
            <person name="Haon M."/>
            <person name="Grisel S."/>
            <person name="Petersen M."/>
            <person name="Berrin J.G."/>
            <person name="Delaux P.M."/>
            <person name="Dal Grande F."/>
            <person name="Keller J."/>
        </authorList>
    </citation>
    <scope>NUCLEOTIDE SEQUENCE [LARGE SCALE GENOMIC DNA]</scope>
    <source>
        <strain evidence="2 3">SAG 216-7</strain>
    </source>
</reference>
<feature type="compositionally biased region" description="Low complexity" evidence="1">
    <location>
        <begin position="179"/>
        <end position="190"/>
    </location>
</feature>
<protein>
    <submittedName>
        <fullName evidence="2">Uncharacterized protein</fullName>
    </submittedName>
</protein>
<organism evidence="2 3">
    <name type="scientific">Coccomyxa subellipsoidea</name>
    <dbReference type="NCBI Taxonomy" id="248742"/>
    <lineage>
        <taxon>Eukaryota</taxon>
        <taxon>Viridiplantae</taxon>
        <taxon>Chlorophyta</taxon>
        <taxon>core chlorophytes</taxon>
        <taxon>Trebouxiophyceae</taxon>
        <taxon>Trebouxiophyceae incertae sedis</taxon>
        <taxon>Coccomyxaceae</taxon>
        <taxon>Coccomyxa</taxon>
    </lineage>
</organism>
<evidence type="ECO:0000313" key="2">
    <source>
        <dbReference type="EMBL" id="KAK9915792.1"/>
    </source>
</evidence>
<gene>
    <name evidence="2" type="ORF">WJX75_004167</name>
</gene>
<proteinExistence type="predicted"/>
<evidence type="ECO:0000313" key="3">
    <source>
        <dbReference type="Proteomes" id="UP001491310"/>
    </source>
</evidence>
<name>A0ABR2YVY4_9CHLO</name>
<accession>A0ABR2YVY4</accession>
<sequence length="197" mass="21364">MCNDDKSILWNLQALIISQWLEDLQKAKGYSLRLYEFQTLNETFNSDANLCRIPTWLNTMKKLLTTKALAEDDGAPSLSDNTSTDPPRRVPDYAAEELAAAASKRITAHRWYFPTYESAAEAAAKYGIYCPTPEAVAAALGRPVSLKPGTKAEGAGGAPPTVTPTAMGGPVRSHMRSHAAQPPARRPAQPHTTGNQQ</sequence>
<feature type="region of interest" description="Disordered" evidence="1">
    <location>
        <begin position="148"/>
        <end position="197"/>
    </location>
</feature>